<reference evidence="2 3" key="1">
    <citation type="submission" date="2019-02" db="EMBL/GenBank/DDBJ databases">
        <title>Draft genome sequence of Amycolatopsis sp. 8-3EHSu isolated from roots of Suaeda maritima.</title>
        <authorList>
            <person name="Duangmal K."/>
            <person name="Chantavorakit T."/>
        </authorList>
    </citation>
    <scope>NUCLEOTIDE SEQUENCE [LARGE SCALE GENOMIC DNA]</scope>
    <source>
        <strain evidence="2 3">8-3EHSu</strain>
    </source>
</reference>
<dbReference type="PANTHER" id="PTHR43433">
    <property type="entry name" value="HYDROLASE, ALPHA/BETA FOLD FAMILY PROTEIN"/>
    <property type="match status" value="1"/>
</dbReference>
<dbReference type="RefSeq" id="WP_130478582.1">
    <property type="nucleotide sequence ID" value="NZ_SFCC01000016.1"/>
</dbReference>
<name>A0A4Q7J175_9PSEU</name>
<dbReference type="InterPro" id="IPR029058">
    <property type="entry name" value="AB_hydrolase_fold"/>
</dbReference>
<keyword evidence="2" id="KW-0378">Hydrolase</keyword>
<gene>
    <name evidence="2" type="ORF">EWH70_28300</name>
</gene>
<dbReference type="InterPro" id="IPR000073">
    <property type="entry name" value="AB_hydrolase_1"/>
</dbReference>
<evidence type="ECO:0000313" key="2">
    <source>
        <dbReference type="EMBL" id="RZQ60577.1"/>
    </source>
</evidence>
<dbReference type="GO" id="GO:0004806">
    <property type="term" value="F:triacylglycerol lipase activity"/>
    <property type="evidence" value="ECO:0007669"/>
    <property type="project" value="TreeGrafter"/>
</dbReference>
<organism evidence="2 3">
    <name type="scientific">Amycolatopsis suaedae</name>
    <dbReference type="NCBI Taxonomy" id="2510978"/>
    <lineage>
        <taxon>Bacteria</taxon>
        <taxon>Bacillati</taxon>
        <taxon>Actinomycetota</taxon>
        <taxon>Actinomycetes</taxon>
        <taxon>Pseudonocardiales</taxon>
        <taxon>Pseudonocardiaceae</taxon>
        <taxon>Amycolatopsis</taxon>
    </lineage>
</organism>
<dbReference type="SUPFAM" id="SSF53474">
    <property type="entry name" value="alpha/beta-Hydrolases"/>
    <property type="match status" value="1"/>
</dbReference>
<comment type="caution">
    <text evidence="2">The sequence shown here is derived from an EMBL/GenBank/DDBJ whole genome shotgun (WGS) entry which is preliminary data.</text>
</comment>
<proteinExistence type="predicted"/>
<evidence type="ECO:0000259" key="1">
    <source>
        <dbReference type="Pfam" id="PF12697"/>
    </source>
</evidence>
<dbReference type="InterPro" id="IPR050471">
    <property type="entry name" value="AB_hydrolase"/>
</dbReference>
<dbReference type="PANTHER" id="PTHR43433:SF5">
    <property type="entry name" value="AB HYDROLASE-1 DOMAIN-CONTAINING PROTEIN"/>
    <property type="match status" value="1"/>
</dbReference>
<dbReference type="GO" id="GO:0046503">
    <property type="term" value="P:glycerolipid catabolic process"/>
    <property type="evidence" value="ECO:0007669"/>
    <property type="project" value="TreeGrafter"/>
</dbReference>
<keyword evidence="3" id="KW-1185">Reference proteome</keyword>
<dbReference type="Pfam" id="PF12697">
    <property type="entry name" value="Abhydrolase_6"/>
    <property type="match status" value="1"/>
</dbReference>
<dbReference type="EMBL" id="SFCC01000016">
    <property type="protein sequence ID" value="RZQ60577.1"/>
    <property type="molecule type" value="Genomic_DNA"/>
</dbReference>
<feature type="domain" description="AB hydrolase-1" evidence="1">
    <location>
        <begin position="29"/>
        <end position="250"/>
    </location>
</feature>
<accession>A0A4Q7J175</accession>
<dbReference type="OrthoDB" id="63519at2"/>
<dbReference type="Proteomes" id="UP000292003">
    <property type="component" value="Unassembled WGS sequence"/>
</dbReference>
<dbReference type="AlphaFoldDB" id="A0A4Q7J175"/>
<protein>
    <submittedName>
        <fullName evidence="2">Alpha/beta hydrolase</fullName>
    </submittedName>
</protein>
<dbReference type="Gene3D" id="3.40.50.1820">
    <property type="entry name" value="alpha/beta hydrolase"/>
    <property type="match status" value="1"/>
</dbReference>
<sequence>MKTTTSADGTTIAYEVTGSGPPLVLVDGALCYREQGPARALARELAGRFTVYAYDRRGRGDSGTGELTVEREVEDLEAVVKEAGGAVSLFGCSSGAVLALEAADRGVAADRLALYEAPFIVDGTHPPMPAGFVARVRSEVDAGRGGEAVKMFMRYVGAPGFFVALMRLFPVWRKLTAVAPTLLADLAMIEPHQKGEPLPAGRWSSVTMPVLVADGGKSPEYMRNAQRAIAAVLPDATHRTVPGQTHMVKAPVLAPVVAEFLTA</sequence>
<evidence type="ECO:0000313" key="3">
    <source>
        <dbReference type="Proteomes" id="UP000292003"/>
    </source>
</evidence>